<name>A0A9W4U9B7_9PLEO</name>
<keyword evidence="2" id="KW-1185">Reference proteome</keyword>
<organism evidence="1 2">
    <name type="scientific">Periconia digitata</name>
    <dbReference type="NCBI Taxonomy" id="1303443"/>
    <lineage>
        <taxon>Eukaryota</taxon>
        <taxon>Fungi</taxon>
        <taxon>Dikarya</taxon>
        <taxon>Ascomycota</taxon>
        <taxon>Pezizomycotina</taxon>
        <taxon>Dothideomycetes</taxon>
        <taxon>Pleosporomycetidae</taxon>
        <taxon>Pleosporales</taxon>
        <taxon>Massarineae</taxon>
        <taxon>Periconiaceae</taxon>
        <taxon>Periconia</taxon>
    </lineage>
</organism>
<proteinExistence type="predicted"/>
<reference evidence="1" key="1">
    <citation type="submission" date="2023-01" db="EMBL/GenBank/DDBJ databases">
        <authorList>
            <person name="Van Ghelder C."/>
            <person name="Rancurel C."/>
        </authorList>
    </citation>
    <scope>NUCLEOTIDE SEQUENCE</scope>
    <source>
        <strain evidence="1">CNCM I-4278</strain>
    </source>
</reference>
<sequence>MPELNHAEICSCRLMECLTSRSGIDQGLHRTFAIFATPDTDNTCADLGYAAAPRDKARRSHL</sequence>
<evidence type="ECO:0000313" key="2">
    <source>
        <dbReference type="Proteomes" id="UP001152607"/>
    </source>
</evidence>
<evidence type="ECO:0000313" key="1">
    <source>
        <dbReference type="EMBL" id="CAI6332000.1"/>
    </source>
</evidence>
<protein>
    <submittedName>
        <fullName evidence="1">Uncharacterized protein</fullName>
    </submittedName>
</protein>
<dbReference type="EMBL" id="CAOQHR010000003">
    <property type="protein sequence ID" value="CAI6332000.1"/>
    <property type="molecule type" value="Genomic_DNA"/>
</dbReference>
<comment type="caution">
    <text evidence="1">The sequence shown here is derived from an EMBL/GenBank/DDBJ whole genome shotgun (WGS) entry which is preliminary data.</text>
</comment>
<gene>
    <name evidence="1" type="ORF">PDIGIT_LOCUS5029</name>
</gene>
<accession>A0A9W4U9B7</accession>
<dbReference type="AlphaFoldDB" id="A0A9W4U9B7"/>
<dbReference type="Proteomes" id="UP001152607">
    <property type="component" value="Unassembled WGS sequence"/>
</dbReference>